<dbReference type="Gene3D" id="1.10.10.10">
    <property type="entry name" value="Winged helix-like DNA-binding domain superfamily/Winged helix DNA-binding domain"/>
    <property type="match status" value="1"/>
</dbReference>
<organism evidence="1 2">
    <name type="scientific">Ohessyouella blattaphilus</name>
    <dbReference type="NCBI Taxonomy" id="2949333"/>
    <lineage>
        <taxon>Bacteria</taxon>
        <taxon>Bacillati</taxon>
        <taxon>Bacillota</taxon>
        <taxon>Clostridia</taxon>
        <taxon>Lachnospirales</taxon>
        <taxon>Lachnospiraceae</taxon>
        <taxon>Ohessyouella</taxon>
    </lineage>
</organism>
<dbReference type="Proteomes" id="UP001523565">
    <property type="component" value="Unassembled WGS sequence"/>
</dbReference>
<dbReference type="InterPro" id="IPR036388">
    <property type="entry name" value="WH-like_DNA-bd_sf"/>
</dbReference>
<protein>
    <submittedName>
        <fullName evidence="1">DUF4364 family protein</fullName>
    </submittedName>
</protein>
<evidence type="ECO:0000313" key="2">
    <source>
        <dbReference type="Proteomes" id="UP001523565"/>
    </source>
</evidence>
<dbReference type="EMBL" id="JAMZFV010000010">
    <property type="protein sequence ID" value="MCP1110227.1"/>
    <property type="molecule type" value="Genomic_DNA"/>
</dbReference>
<dbReference type="SUPFAM" id="SSF46785">
    <property type="entry name" value="Winged helix' DNA-binding domain"/>
    <property type="match status" value="1"/>
</dbReference>
<dbReference type="InterPro" id="IPR036390">
    <property type="entry name" value="WH_DNA-bd_sf"/>
</dbReference>
<comment type="caution">
    <text evidence="1">The sequence shown here is derived from an EMBL/GenBank/DDBJ whole genome shotgun (WGS) entry which is preliminary data.</text>
</comment>
<proteinExistence type="predicted"/>
<sequence length="170" mass="19879">MTGTQNLYKLIILYMLERVDFPLTTSQISEFIIEEGYTDFFKVQQCLSELKTSGLIREENTHKRTLYHLTDDGAETLNFFHKEISADIRSDIKNFFKEKKYELKTEAAVQANYYENVNHEFTVRCQIIERGTPLLDISITVPSESEAEKMSNNWTAKNEEVYALIMEKLL</sequence>
<dbReference type="RefSeq" id="WP_262069108.1">
    <property type="nucleotide sequence ID" value="NZ_JAMXOC010000010.1"/>
</dbReference>
<dbReference type="Pfam" id="PF14277">
    <property type="entry name" value="DUF4364"/>
    <property type="match status" value="1"/>
</dbReference>
<evidence type="ECO:0000313" key="1">
    <source>
        <dbReference type="EMBL" id="MCP1110227.1"/>
    </source>
</evidence>
<reference evidence="1 2" key="1">
    <citation type="journal article" date="2022" name="Genome Biol. Evol.">
        <title>Host diet, physiology and behaviors set the stage for Lachnospiraceae cladogenesis.</title>
        <authorList>
            <person name="Vera-Ponce De Leon A."/>
            <person name="Schneider M."/>
            <person name="Jahnes B.C."/>
            <person name="Sadowski V."/>
            <person name="Camuy-Velez L.A."/>
            <person name="Duan J."/>
            <person name="Sabree Z.L."/>
        </authorList>
    </citation>
    <scope>NUCLEOTIDE SEQUENCE [LARGE SCALE GENOMIC DNA]</scope>
    <source>
        <strain evidence="1 2">PAL227</strain>
    </source>
</reference>
<dbReference type="InterPro" id="IPR025374">
    <property type="entry name" value="DUF4364"/>
</dbReference>
<gene>
    <name evidence="1" type="ORF">NK118_08185</name>
</gene>
<keyword evidence="2" id="KW-1185">Reference proteome</keyword>
<accession>A0ABT1EHP1</accession>
<name>A0ABT1EHP1_9FIRM</name>